<dbReference type="eggNOG" id="COG4687">
    <property type="taxonomic scope" value="Bacteria"/>
</dbReference>
<dbReference type="PATRIC" id="fig|1133569.4.peg.2002"/>
<name>A0A0R2C1L5_9LACO</name>
<protein>
    <submittedName>
        <fullName evidence="1">Regulator of the mannose operon</fullName>
    </submittedName>
</protein>
<evidence type="ECO:0000313" key="2">
    <source>
        <dbReference type="Proteomes" id="UP000051576"/>
    </source>
</evidence>
<dbReference type="STRING" id="1133569.FD21_GL001849"/>
<keyword evidence="2" id="KW-1185">Reference proteome</keyword>
<comment type="caution">
    <text evidence="1">The sequence shown here is derived from an EMBL/GenBank/DDBJ whole genome shotgun (WGS) entry which is preliminary data.</text>
</comment>
<gene>
    <name evidence="1" type="ORF">FD21_GL001849</name>
</gene>
<organism evidence="1 2">
    <name type="scientific">Liquorilactobacillus vini DSM 20605</name>
    <dbReference type="NCBI Taxonomy" id="1133569"/>
    <lineage>
        <taxon>Bacteria</taxon>
        <taxon>Bacillati</taxon>
        <taxon>Bacillota</taxon>
        <taxon>Bacilli</taxon>
        <taxon>Lactobacillales</taxon>
        <taxon>Lactobacillaceae</taxon>
        <taxon>Liquorilactobacillus</taxon>
    </lineage>
</organism>
<dbReference type="RefSeq" id="WP_010580303.1">
    <property type="nucleotide sequence ID" value="NZ_AHYZ01000068.1"/>
</dbReference>
<dbReference type="Proteomes" id="UP000051576">
    <property type="component" value="Unassembled WGS sequence"/>
</dbReference>
<dbReference type="OrthoDB" id="1646215at2"/>
<dbReference type="EMBL" id="AYYX01000066">
    <property type="protein sequence ID" value="KRM85024.1"/>
    <property type="molecule type" value="Genomic_DNA"/>
</dbReference>
<dbReference type="Pfam" id="PF06115">
    <property type="entry name" value="DUF956"/>
    <property type="match status" value="1"/>
</dbReference>
<dbReference type="PIRSF" id="PIRSF021265">
    <property type="entry name" value="DUF956"/>
    <property type="match status" value="1"/>
</dbReference>
<reference evidence="1 2" key="1">
    <citation type="journal article" date="2015" name="Genome Announc.">
        <title>Expanding the biotechnology potential of lactobacilli through comparative genomics of 213 strains and associated genera.</title>
        <authorList>
            <person name="Sun Z."/>
            <person name="Harris H.M."/>
            <person name="McCann A."/>
            <person name="Guo C."/>
            <person name="Argimon S."/>
            <person name="Zhang W."/>
            <person name="Yang X."/>
            <person name="Jeffery I.B."/>
            <person name="Cooney J.C."/>
            <person name="Kagawa T.F."/>
            <person name="Liu W."/>
            <person name="Song Y."/>
            <person name="Salvetti E."/>
            <person name="Wrobel A."/>
            <person name="Rasinkangas P."/>
            <person name="Parkhill J."/>
            <person name="Rea M.C."/>
            <person name="O'Sullivan O."/>
            <person name="Ritari J."/>
            <person name="Douillard F.P."/>
            <person name="Paul Ross R."/>
            <person name="Yang R."/>
            <person name="Briner A.E."/>
            <person name="Felis G.E."/>
            <person name="de Vos W.M."/>
            <person name="Barrangou R."/>
            <person name="Klaenhammer T.R."/>
            <person name="Caufield P.W."/>
            <person name="Cui Y."/>
            <person name="Zhang H."/>
            <person name="O'Toole P.W."/>
        </authorList>
    </citation>
    <scope>NUCLEOTIDE SEQUENCE [LARGE SCALE GENOMIC DNA]</scope>
    <source>
        <strain evidence="1 2">DSM 20605</strain>
    </source>
</reference>
<dbReference type="InterPro" id="IPR010360">
    <property type="entry name" value="DUF956"/>
</dbReference>
<proteinExistence type="predicted"/>
<accession>A0A0R2C1L5</accession>
<sequence length="133" mass="15510">MVQSLNTKVDLVADATSFMGLSEYGQVMVGNKAFEFYNSRDKNKYIQIPWTEIDYVEASVLLNGKWIPRYAINTKRNGQFMFASKQPKKVLRAMRDHLGPNKMFRALTSKQIIGRGLQNMKIEFEQRKNRKKK</sequence>
<evidence type="ECO:0000313" key="1">
    <source>
        <dbReference type="EMBL" id="KRM85024.1"/>
    </source>
</evidence>
<dbReference type="AlphaFoldDB" id="A0A0R2C1L5"/>